<dbReference type="InterPro" id="IPR014966">
    <property type="entry name" value="FRG-dom"/>
</dbReference>
<proteinExistence type="predicted"/>
<protein>
    <submittedName>
        <fullName evidence="2">FRG domain-containing protein</fullName>
    </submittedName>
</protein>
<keyword evidence="3" id="KW-1185">Reference proteome</keyword>
<sequence>MKEYSVSYKNLTRKMKKIYKDRKRNARNITSFVRSETIRIETFHELVMEIAELSYKNPEVMLFYRGQNKNHVKTKYSTLYPTIYRSTNKREIDFEFKILEKSASKLIEEIEQNESIDNDEITEIKKIKLLQYSILQHYEVCKTPLLDLTQSLKVACSFAVLNNEEKIGYIYVLALPYIKGRISVDSEDYITNVRLLSISCSASKRPFFQEGYLVQTEFTSDSDIEKGDLDFNRRIVAIYEFKDDKTFWESENPISVKNLYPDNDIMKDICSKIESEKFYLDNNLVDKKLIGDFLTLWNKLEKLVRFESKNNNFWNGLLYLSKEKDKKYEKNIKEIDRLRRFRNKLVHGTDKISDEEVNNEIKSLEEILKKLSVKY</sequence>
<dbReference type="Proteomes" id="UP001491691">
    <property type="component" value="Unassembled WGS sequence"/>
</dbReference>
<dbReference type="SMART" id="SM00901">
    <property type="entry name" value="FRG"/>
    <property type="match status" value="1"/>
</dbReference>
<gene>
    <name evidence="2" type="ORF">AAA073_02970</name>
</gene>
<dbReference type="Pfam" id="PF08867">
    <property type="entry name" value="FRG"/>
    <property type="match status" value="1"/>
</dbReference>
<feature type="domain" description="FRG" evidence="1">
    <location>
        <begin position="58"/>
        <end position="171"/>
    </location>
</feature>
<dbReference type="EMBL" id="JBBNPP010000003">
    <property type="protein sequence ID" value="MEQ3346397.1"/>
    <property type="molecule type" value="Genomic_DNA"/>
</dbReference>
<reference evidence="2 3" key="1">
    <citation type="submission" date="2024-04" db="EMBL/GenBank/DDBJ databases">
        <title>Human intestinal bacterial collection.</title>
        <authorList>
            <person name="Pauvert C."/>
            <person name="Hitch T.C.A."/>
            <person name="Clavel T."/>
        </authorList>
    </citation>
    <scope>NUCLEOTIDE SEQUENCE [LARGE SCALE GENOMIC DNA]</scope>
    <source>
        <strain evidence="2 3">CLA-SR-H019</strain>
    </source>
</reference>
<name>A0ABV1J0I8_9FIRM</name>
<comment type="caution">
    <text evidence="2">The sequence shown here is derived from an EMBL/GenBank/DDBJ whole genome shotgun (WGS) entry which is preliminary data.</text>
</comment>
<organism evidence="2 3">
    <name type="scientific">Peptoniphilus senegalensis</name>
    <dbReference type="NCBI Taxonomy" id="1465757"/>
    <lineage>
        <taxon>Bacteria</taxon>
        <taxon>Bacillati</taxon>
        <taxon>Bacillota</taxon>
        <taxon>Tissierellia</taxon>
        <taxon>Tissierellales</taxon>
        <taxon>Peptoniphilaceae</taxon>
        <taxon>Peptoniphilus</taxon>
    </lineage>
</organism>
<dbReference type="RefSeq" id="WP_349188295.1">
    <property type="nucleotide sequence ID" value="NZ_JBBNPP010000003.1"/>
</dbReference>
<evidence type="ECO:0000313" key="3">
    <source>
        <dbReference type="Proteomes" id="UP001491691"/>
    </source>
</evidence>
<evidence type="ECO:0000313" key="2">
    <source>
        <dbReference type="EMBL" id="MEQ3346397.1"/>
    </source>
</evidence>
<accession>A0ABV1J0I8</accession>
<evidence type="ECO:0000259" key="1">
    <source>
        <dbReference type="SMART" id="SM00901"/>
    </source>
</evidence>